<evidence type="ECO:0000313" key="2">
    <source>
        <dbReference type="Proteomes" id="UP000679352"/>
    </source>
</evidence>
<keyword evidence="2" id="KW-1185">Reference proteome</keyword>
<geneLocation type="plasmid" evidence="1 2">
    <name>p2</name>
</geneLocation>
<evidence type="ECO:0000313" key="1">
    <source>
        <dbReference type="EMBL" id="QWK92755.1"/>
    </source>
</evidence>
<dbReference type="RefSeq" id="WP_215505482.1">
    <property type="nucleotide sequence ID" value="NZ_CP076363.1"/>
</dbReference>
<accession>A0A975PAH5</accession>
<reference evidence="1" key="1">
    <citation type="submission" date="2021-06" db="EMBL/GenBank/DDBJ databases">
        <authorList>
            <person name="Lee C.-S."/>
            <person name="Jin L."/>
        </authorList>
    </citation>
    <scope>NUCLEOTIDE SEQUENCE</scope>
    <source>
        <strain evidence="1">Con5</strain>
        <plasmid evidence="1">p2</plasmid>
    </source>
</reference>
<organism evidence="1 2">
    <name type="scientific">Gemmobacter fulvus</name>
    <dbReference type="NCBI Taxonomy" id="2840474"/>
    <lineage>
        <taxon>Bacteria</taxon>
        <taxon>Pseudomonadati</taxon>
        <taxon>Pseudomonadota</taxon>
        <taxon>Alphaproteobacteria</taxon>
        <taxon>Rhodobacterales</taxon>
        <taxon>Paracoccaceae</taxon>
        <taxon>Gemmobacter</taxon>
    </lineage>
</organism>
<dbReference type="Proteomes" id="UP000679352">
    <property type="component" value="Plasmid p2"/>
</dbReference>
<proteinExistence type="predicted"/>
<dbReference type="EMBL" id="CP076363">
    <property type="protein sequence ID" value="QWK92755.1"/>
    <property type="molecule type" value="Genomic_DNA"/>
</dbReference>
<protein>
    <submittedName>
        <fullName evidence="1">Uncharacterized protein</fullName>
    </submittedName>
</protein>
<dbReference type="AlphaFoldDB" id="A0A975PAH5"/>
<gene>
    <name evidence="1" type="ORF">KM031_19115</name>
</gene>
<name>A0A975PAH5_9RHOB</name>
<dbReference type="KEGG" id="gfu:KM031_19115"/>
<keyword evidence="1" id="KW-0614">Plasmid</keyword>
<sequence length="450" mass="47718">MAMMLRNENDLATLRCGVRLSGDAPVIVTQAYIGAEVLGPEVLTPLSAMGGSHDLPERIGAQVVALDAEAAPGAPLWLQTDRNALLAALYPWEAVLAARTGRSVLRIPNFLKNPWRPKLRFRLAICATGSPDLHAALSRTLTALGTARRDMLPLIEITVFADAGSRASLSGLVDDLVRTKGVAITLPDPDDSSEAAVAHGPLNPWLAWIATHHAGAGVDAVQFLCPGFSAGGRGALALTQSPLGRGAADGVDFVEIDALAAFYDRLGCAIMGFTPLGAATRTEGIHRLVHELAWLRPGPILIDDTDRPMDMLAALWRTLLVGEGLDASAPLALPCYLHPALTVASDATEALYAPDVTGDRILSFGAPMTDRALPKGQIKWLFDPPEGGRTTGSARFSDEVRRSPADALKGRILDGQRARLSSATPRSDLDQARDRGAQAALDFLEKVIKP</sequence>